<organism evidence="1 2">
    <name type="scientific">Polyplax serrata</name>
    <name type="common">Common mouse louse</name>
    <dbReference type="NCBI Taxonomy" id="468196"/>
    <lineage>
        <taxon>Eukaryota</taxon>
        <taxon>Metazoa</taxon>
        <taxon>Ecdysozoa</taxon>
        <taxon>Arthropoda</taxon>
        <taxon>Hexapoda</taxon>
        <taxon>Insecta</taxon>
        <taxon>Pterygota</taxon>
        <taxon>Neoptera</taxon>
        <taxon>Paraneoptera</taxon>
        <taxon>Psocodea</taxon>
        <taxon>Troctomorpha</taxon>
        <taxon>Phthiraptera</taxon>
        <taxon>Anoplura</taxon>
        <taxon>Polyplacidae</taxon>
        <taxon>Polyplax</taxon>
    </lineage>
</organism>
<comment type="caution">
    <text evidence="1">The sequence shown here is derived from an EMBL/GenBank/DDBJ whole genome shotgun (WGS) entry which is preliminary data.</text>
</comment>
<keyword evidence="2" id="KW-1185">Reference proteome</keyword>
<evidence type="ECO:0000313" key="2">
    <source>
        <dbReference type="Proteomes" id="UP001359485"/>
    </source>
</evidence>
<gene>
    <name evidence="1" type="ORF">RUM44_007043</name>
</gene>
<accession>A0ABR1AZL2</accession>
<proteinExistence type="predicted"/>
<reference evidence="1 2" key="1">
    <citation type="submission" date="2023-09" db="EMBL/GenBank/DDBJ databases">
        <title>Genomes of two closely related lineages of the louse Polyplax serrata with different host specificities.</title>
        <authorList>
            <person name="Martinu J."/>
            <person name="Tarabai H."/>
            <person name="Stefka J."/>
            <person name="Hypsa V."/>
        </authorList>
    </citation>
    <scope>NUCLEOTIDE SEQUENCE [LARGE SCALE GENOMIC DNA]</scope>
    <source>
        <strain evidence="1">98ZLc_SE</strain>
    </source>
</reference>
<sequence length="138" mass="15893">MGKKEGLVRTVPDDAILQVTWGRPKWQAQDDQKFPKFRKGKRNAPNRKLRKVMKRFTLLRGEHAPVSFSMLVPEAEKVTVLFQRTEFDDSKTSKHYFAGEGGDTLGKWQGTTQTIRQVEGVFRNSLKVMKRVKKRTSG</sequence>
<name>A0ABR1AZL2_POLSC</name>
<evidence type="ECO:0000313" key="1">
    <source>
        <dbReference type="EMBL" id="KAK6632013.1"/>
    </source>
</evidence>
<dbReference type="Proteomes" id="UP001359485">
    <property type="component" value="Unassembled WGS sequence"/>
</dbReference>
<protein>
    <submittedName>
        <fullName evidence="1">Uncharacterized protein</fullName>
    </submittedName>
</protein>
<dbReference type="EMBL" id="JAWJWF010000005">
    <property type="protein sequence ID" value="KAK6632013.1"/>
    <property type="molecule type" value="Genomic_DNA"/>
</dbReference>